<dbReference type="GO" id="GO:0033718">
    <property type="term" value="F:pyranose dehydrogenase (acceptor) activity"/>
    <property type="evidence" value="ECO:0007669"/>
    <property type="project" value="UniProtKB-EC"/>
</dbReference>
<dbReference type="OrthoDB" id="269227at2759"/>
<dbReference type="EC" id="1.1.99.29" evidence="5"/>
<dbReference type="Pfam" id="PF05199">
    <property type="entry name" value="GMC_oxred_C"/>
    <property type="match status" value="1"/>
</dbReference>
<evidence type="ECO:0000256" key="8">
    <source>
        <dbReference type="ARBA" id="ARBA00022827"/>
    </source>
</evidence>
<name>A0A4Q2DEA9_9AGAR</name>
<comment type="subunit">
    <text evidence="4">Monomer.</text>
</comment>
<dbReference type="GO" id="GO:0005576">
    <property type="term" value="C:extracellular region"/>
    <property type="evidence" value="ECO:0007669"/>
    <property type="project" value="UniProtKB-SubCell"/>
</dbReference>
<evidence type="ECO:0000256" key="7">
    <source>
        <dbReference type="ARBA" id="ARBA00022630"/>
    </source>
</evidence>
<evidence type="ECO:0000256" key="3">
    <source>
        <dbReference type="ARBA" id="ARBA00010790"/>
    </source>
</evidence>
<gene>
    <name evidence="20" type="ORF">EST38_g8874</name>
</gene>
<sequence length="596" mass="64767">MTSLRVSLLLTVIFPLTLTGVGGFGLPRAPSDVYDYIVVGGGSAGSIVASRLSENRGVSVLLIEGGPSNEGITDAITPYVYPRLYQSMAYDWNFTTVPQPGLNGRTTAYLRGHILGGSSSINGMTLNRAPAADWDRMASLTGDQSFSWNNVIPYIRKNEAFKRPEGSRFDNAYDPAVHGFKGPLCNSLIEDDSWITEPTLTAAEEVGIPYSRDVNGGQPLGISWQQFSVKNGERSSAATAFVNGQSRARRNFRVLLNSKVSRILPRPRSNTTSGPLHFTTVEYRDANGSIQTVVASREIIISAGVMATPALLMRSGLGPRAQLQAANITVLLDVPALGQYLQDRCGLSAVWSVNSTDTDDQIDRNSTYFNELLQEWNEHRTGRLTQTGYRQMIWGRVPDDAPILSTIDDPSSGPTSPHYEIFPANKWAGTSAPPATGNFVTMNILISASNVHGSVTLNASNPMNPVINPNYLGSDWDMYVLRTAVRKAAEYMRAPAWRRWNATPVFDSSILDNDAALDEWIHTSSYGGVHGVGTARMGPPNSPSGTDVVGPDFRVKGVRGLRIVDTSVFPFVMNAHMMGPTYIMAEKAADVIKRGL</sequence>
<keyword evidence="7" id="KW-0285">Flavoprotein</keyword>
<keyword evidence="6" id="KW-0964">Secreted</keyword>
<evidence type="ECO:0000256" key="9">
    <source>
        <dbReference type="ARBA" id="ARBA00024699"/>
    </source>
</evidence>
<keyword evidence="8 16" id="KW-0274">FAD</keyword>
<evidence type="ECO:0000256" key="10">
    <source>
        <dbReference type="ARBA" id="ARBA00033986"/>
    </source>
</evidence>
<feature type="domain" description="Glucose-methanol-choline oxidoreductase N-terminal" evidence="18">
    <location>
        <begin position="34"/>
        <end position="343"/>
    </location>
</feature>
<dbReference type="GO" id="GO:0050660">
    <property type="term" value="F:flavin adenine dinucleotide binding"/>
    <property type="evidence" value="ECO:0007669"/>
    <property type="project" value="InterPro"/>
</dbReference>
<dbReference type="Proteomes" id="UP000290288">
    <property type="component" value="Unassembled WGS sequence"/>
</dbReference>
<comment type="catalytic activity">
    <reaction evidence="13">
        <text>a pyranoside + acceptor = a pyranosid-3-ulose + reduced acceptor.</text>
        <dbReference type="EC" id="1.1.99.29"/>
    </reaction>
</comment>
<feature type="domain" description="Glucose-methanol-choline oxidoreductase C-terminal" evidence="19">
    <location>
        <begin position="452"/>
        <end position="585"/>
    </location>
</feature>
<dbReference type="PIRSF" id="PIRSF000137">
    <property type="entry name" value="Alcohol_oxidase"/>
    <property type="match status" value="1"/>
</dbReference>
<comment type="catalytic activity">
    <reaction evidence="12">
        <text>pyranose + acceptor = pyranos-3-ulose + reduced acceptor.</text>
        <dbReference type="EC" id="1.1.99.29"/>
    </reaction>
</comment>
<feature type="active site" description="Proton donor" evidence="15">
    <location>
        <position position="530"/>
    </location>
</feature>
<feature type="chain" id="PRO_5020836448" description="pyranose dehydrogenase (acceptor)" evidence="17">
    <location>
        <begin position="24"/>
        <end position="596"/>
    </location>
</feature>
<dbReference type="SUPFAM" id="SSF54373">
    <property type="entry name" value="FAD-linked reductases, C-terminal domain"/>
    <property type="match status" value="1"/>
</dbReference>
<dbReference type="InterPro" id="IPR012132">
    <property type="entry name" value="GMC_OxRdtase"/>
</dbReference>
<evidence type="ECO:0000256" key="11">
    <source>
        <dbReference type="ARBA" id="ARBA00034010"/>
    </source>
</evidence>
<dbReference type="PANTHER" id="PTHR11552:SF147">
    <property type="entry name" value="CHOLINE DEHYDROGENASE, MITOCHONDRIAL"/>
    <property type="match status" value="1"/>
</dbReference>
<comment type="catalytic activity">
    <reaction evidence="10">
        <text>pyranose + acceptor = pyranos-2-ulose + reduced acceptor.</text>
        <dbReference type="EC" id="1.1.99.29"/>
    </reaction>
</comment>
<evidence type="ECO:0000313" key="20">
    <source>
        <dbReference type="EMBL" id="RXW16984.1"/>
    </source>
</evidence>
<protein>
    <recommendedName>
        <fullName evidence="5">pyranose dehydrogenase (acceptor)</fullName>
        <ecNumber evidence="5">1.1.99.29</ecNumber>
    </recommendedName>
</protein>
<evidence type="ECO:0000256" key="2">
    <source>
        <dbReference type="ARBA" id="ARBA00004613"/>
    </source>
</evidence>
<keyword evidence="21" id="KW-1185">Reference proteome</keyword>
<comment type="subcellular location">
    <subcellularLocation>
        <location evidence="2">Secreted</location>
    </subcellularLocation>
</comment>
<comment type="catalytic activity">
    <reaction evidence="11">
        <text>pyranose + acceptor = pyranos-2,3-diulose + reduced acceptor.</text>
        <dbReference type="EC" id="1.1.99.29"/>
    </reaction>
</comment>
<dbReference type="Pfam" id="PF00732">
    <property type="entry name" value="GMC_oxred_N"/>
    <property type="match status" value="1"/>
</dbReference>
<comment type="similarity">
    <text evidence="3">Belongs to the GMC oxidoreductase family.</text>
</comment>
<dbReference type="InterPro" id="IPR007867">
    <property type="entry name" value="GMC_OxRtase_C"/>
</dbReference>
<evidence type="ECO:0000256" key="4">
    <source>
        <dbReference type="ARBA" id="ARBA00011245"/>
    </source>
</evidence>
<comment type="function">
    <text evidence="9">Catalyzes the single-oxidation or sequential double oxidation reaction of carbohydrates primarily at carbon-2 and/or carbon-3 with the concomitant reduction of the flavin. The enzyme exhibits a broad sugar substrate specificity, oxidizing different aldopyranoses to the corresponding C-1, C-2, C-3 or C-1,2, C-2,3 and C-3,4 (di)dehydro sugars with substrate-specific regioselectivity. Accepts only a narrow range of electron acceptors such as substituted benzoquinones and complexed metal ions and reacts extremely slowly with O(2) as acceptor. May play a role in the natural recycling of plant matter by oxidizing all major monosaccharides in lignocellulose and by reducing quinone compounds or reactive radical species generated during lignin depolymerization.</text>
</comment>
<proteinExistence type="inferred from homology"/>
<evidence type="ECO:0000259" key="18">
    <source>
        <dbReference type="Pfam" id="PF00732"/>
    </source>
</evidence>
<evidence type="ECO:0000256" key="12">
    <source>
        <dbReference type="ARBA" id="ARBA00034029"/>
    </source>
</evidence>
<feature type="signal peptide" evidence="17">
    <location>
        <begin position="1"/>
        <end position="23"/>
    </location>
</feature>
<dbReference type="SUPFAM" id="SSF51905">
    <property type="entry name" value="FAD/NAD(P)-binding domain"/>
    <property type="match status" value="1"/>
</dbReference>
<evidence type="ECO:0000256" key="17">
    <source>
        <dbReference type="SAM" id="SignalP"/>
    </source>
</evidence>
<evidence type="ECO:0000256" key="1">
    <source>
        <dbReference type="ARBA" id="ARBA00001974"/>
    </source>
</evidence>
<evidence type="ECO:0000256" key="16">
    <source>
        <dbReference type="PIRSR" id="PIRSR000137-2"/>
    </source>
</evidence>
<dbReference type="Gene3D" id="3.50.50.60">
    <property type="entry name" value="FAD/NAD(P)-binding domain"/>
    <property type="match status" value="1"/>
</dbReference>
<evidence type="ECO:0000259" key="19">
    <source>
        <dbReference type="Pfam" id="PF05199"/>
    </source>
</evidence>
<comment type="caution">
    <text evidence="20">The sequence shown here is derived from an EMBL/GenBank/DDBJ whole genome shotgun (WGS) entry which is preliminary data.</text>
</comment>
<dbReference type="InterPro" id="IPR036188">
    <property type="entry name" value="FAD/NAD-bd_sf"/>
</dbReference>
<feature type="active site" description="Proton acceptor" evidence="15">
    <location>
        <position position="576"/>
    </location>
</feature>
<evidence type="ECO:0000313" key="21">
    <source>
        <dbReference type="Proteomes" id="UP000290288"/>
    </source>
</evidence>
<evidence type="ECO:0000256" key="14">
    <source>
        <dbReference type="ARBA" id="ARBA00034059"/>
    </source>
</evidence>
<evidence type="ECO:0000256" key="13">
    <source>
        <dbReference type="ARBA" id="ARBA00034050"/>
    </source>
</evidence>
<dbReference type="PANTHER" id="PTHR11552">
    <property type="entry name" value="GLUCOSE-METHANOL-CHOLINE GMC OXIDOREDUCTASE"/>
    <property type="match status" value="1"/>
</dbReference>
<dbReference type="STRING" id="2316362.A0A4Q2DEA9"/>
<accession>A0A4Q2DEA9</accession>
<dbReference type="AlphaFoldDB" id="A0A4Q2DEA9"/>
<organism evidence="20 21">
    <name type="scientific">Candolleomyces aberdarensis</name>
    <dbReference type="NCBI Taxonomy" id="2316362"/>
    <lineage>
        <taxon>Eukaryota</taxon>
        <taxon>Fungi</taxon>
        <taxon>Dikarya</taxon>
        <taxon>Basidiomycota</taxon>
        <taxon>Agaricomycotina</taxon>
        <taxon>Agaricomycetes</taxon>
        <taxon>Agaricomycetidae</taxon>
        <taxon>Agaricales</taxon>
        <taxon>Agaricineae</taxon>
        <taxon>Psathyrellaceae</taxon>
        <taxon>Candolleomyces</taxon>
    </lineage>
</organism>
<dbReference type="EMBL" id="SDEE01000382">
    <property type="protein sequence ID" value="RXW16984.1"/>
    <property type="molecule type" value="Genomic_DNA"/>
</dbReference>
<reference evidence="20 21" key="1">
    <citation type="submission" date="2019-01" db="EMBL/GenBank/DDBJ databases">
        <title>Draft genome sequence of Psathyrella aberdarensis IHI B618.</title>
        <authorList>
            <person name="Buettner E."/>
            <person name="Kellner H."/>
        </authorList>
    </citation>
    <scope>NUCLEOTIDE SEQUENCE [LARGE SCALE GENOMIC DNA]</scope>
    <source>
        <strain evidence="20 21">IHI B618</strain>
    </source>
</reference>
<feature type="binding site" evidence="16">
    <location>
        <position position="260"/>
    </location>
    <ligand>
        <name>FAD</name>
        <dbReference type="ChEBI" id="CHEBI:57692"/>
    </ligand>
</feature>
<evidence type="ECO:0000256" key="6">
    <source>
        <dbReference type="ARBA" id="ARBA00022525"/>
    </source>
</evidence>
<comment type="cofactor">
    <cofactor evidence="1 16">
        <name>FAD</name>
        <dbReference type="ChEBI" id="CHEBI:57692"/>
    </cofactor>
</comment>
<keyword evidence="17" id="KW-0732">Signal</keyword>
<evidence type="ECO:0000256" key="15">
    <source>
        <dbReference type="PIRSR" id="PIRSR000137-1"/>
    </source>
</evidence>
<dbReference type="Gene3D" id="3.30.560.10">
    <property type="entry name" value="Glucose Oxidase, domain 3"/>
    <property type="match status" value="1"/>
</dbReference>
<evidence type="ECO:0000256" key="5">
    <source>
        <dbReference type="ARBA" id="ARBA00013177"/>
    </source>
</evidence>
<dbReference type="InterPro" id="IPR000172">
    <property type="entry name" value="GMC_OxRdtase_N"/>
</dbReference>
<comment type="catalytic activity">
    <reaction evidence="14">
        <text>a pyranoside + acceptor = a pyranosid-3,4-diulose + reduced acceptor.</text>
        <dbReference type="EC" id="1.1.99.29"/>
    </reaction>
</comment>